<feature type="domain" description="C2H2-type" evidence="6">
    <location>
        <begin position="557"/>
        <end position="585"/>
    </location>
</feature>
<keyword evidence="3" id="KW-0862">Zinc</keyword>
<dbReference type="Pfam" id="PF00096">
    <property type="entry name" value="zf-C2H2"/>
    <property type="match status" value="1"/>
</dbReference>
<name>A0A484BBJ0_DRONA</name>
<dbReference type="SUPFAM" id="SSF54695">
    <property type="entry name" value="POZ domain"/>
    <property type="match status" value="1"/>
</dbReference>
<dbReference type="SMART" id="SM00225">
    <property type="entry name" value="BTB"/>
    <property type="match status" value="1"/>
</dbReference>
<dbReference type="FunFam" id="3.30.160.60:FF:002164">
    <property type="entry name" value="Zinc finger protein chinmo"/>
    <property type="match status" value="1"/>
</dbReference>
<dbReference type="InterPro" id="IPR011333">
    <property type="entry name" value="SKP1/BTB/POZ_sf"/>
</dbReference>
<evidence type="ECO:0000313" key="7">
    <source>
        <dbReference type="EMBL" id="TDG45370.1"/>
    </source>
</evidence>
<evidence type="ECO:0000256" key="3">
    <source>
        <dbReference type="PROSITE-ProRule" id="PRU00042"/>
    </source>
</evidence>
<dbReference type="OMA" id="ANHSPXE"/>
<feature type="region of interest" description="Disordered" evidence="4">
    <location>
        <begin position="121"/>
        <end position="167"/>
    </location>
</feature>
<dbReference type="GO" id="GO:0003006">
    <property type="term" value="P:developmental process involved in reproduction"/>
    <property type="evidence" value="ECO:0007669"/>
    <property type="project" value="UniProtKB-ARBA"/>
</dbReference>
<dbReference type="AlphaFoldDB" id="A0A484BBJ0"/>
<dbReference type="GO" id="GO:0008270">
    <property type="term" value="F:zinc ion binding"/>
    <property type="evidence" value="ECO:0007669"/>
    <property type="project" value="UniProtKB-KW"/>
</dbReference>
<accession>A0A484BBJ0</accession>
<evidence type="ECO:0000256" key="4">
    <source>
        <dbReference type="SAM" id="MobiDB-lite"/>
    </source>
</evidence>
<dbReference type="PANTHER" id="PTHR23110">
    <property type="entry name" value="BTB DOMAIN TRANSCRIPTION FACTOR"/>
    <property type="match status" value="1"/>
</dbReference>
<feature type="compositionally biased region" description="Acidic residues" evidence="4">
    <location>
        <begin position="437"/>
        <end position="453"/>
    </location>
</feature>
<feature type="compositionally biased region" description="Low complexity" evidence="4">
    <location>
        <begin position="472"/>
        <end position="481"/>
    </location>
</feature>
<keyword evidence="3" id="KW-0479">Metal-binding</keyword>
<dbReference type="GO" id="GO:0048513">
    <property type="term" value="P:animal organ development"/>
    <property type="evidence" value="ECO:0007669"/>
    <property type="project" value="UniProtKB-ARBA"/>
</dbReference>
<dbReference type="PROSITE" id="PS50157">
    <property type="entry name" value="ZINC_FINGER_C2H2_2"/>
    <property type="match status" value="2"/>
</dbReference>
<dbReference type="CDD" id="cd18315">
    <property type="entry name" value="BTB_POZ_BAB-like"/>
    <property type="match status" value="1"/>
</dbReference>
<dbReference type="Pfam" id="PF00651">
    <property type="entry name" value="BTB"/>
    <property type="match status" value="1"/>
</dbReference>
<feature type="compositionally biased region" description="Gly residues" evidence="4">
    <location>
        <begin position="259"/>
        <end position="276"/>
    </location>
</feature>
<dbReference type="SMART" id="SM00355">
    <property type="entry name" value="ZnF_C2H2"/>
    <property type="match status" value="2"/>
</dbReference>
<feature type="compositionally biased region" description="Gly residues" evidence="4">
    <location>
        <begin position="156"/>
        <end position="167"/>
    </location>
</feature>
<dbReference type="Gene3D" id="3.30.710.10">
    <property type="entry name" value="Potassium Channel Kv1.1, Chain A"/>
    <property type="match status" value="1"/>
</dbReference>
<feature type="compositionally biased region" description="Polar residues" evidence="4">
    <location>
        <begin position="396"/>
        <end position="419"/>
    </location>
</feature>
<dbReference type="PROSITE" id="PS50097">
    <property type="entry name" value="BTB"/>
    <property type="match status" value="1"/>
</dbReference>
<feature type="region of interest" description="Disordered" evidence="4">
    <location>
        <begin position="346"/>
        <end position="487"/>
    </location>
</feature>
<dbReference type="InterPro" id="IPR051095">
    <property type="entry name" value="Dros_DevTransReg"/>
</dbReference>
<protein>
    <recommendedName>
        <fullName evidence="9">BTB domain-containing protein</fullName>
    </recommendedName>
</protein>
<evidence type="ECO:0000259" key="5">
    <source>
        <dbReference type="PROSITE" id="PS50097"/>
    </source>
</evidence>
<dbReference type="PANTHER" id="PTHR23110:SF94">
    <property type="entry name" value="ZINC FINGER PROTEIN CHINMO"/>
    <property type="match status" value="1"/>
</dbReference>
<dbReference type="GO" id="GO:0048666">
    <property type="term" value="P:neuron development"/>
    <property type="evidence" value="ECO:0007669"/>
    <property type="project" value="UniProtKB-ARBA"/>
</dbReference>
<comment type="caution">
    <text evidence="7">The sequence shown here is derived from an EMBL/GenBank/DDBJ whole genome shotgun (WGS) entry which is preliminary data.</text>
</comment>
<dbReference type="GO" id="GO:0005634">
    <property type="term" value="C:nucleus"/>
    <property type="evidence" value="ECO:0007669"/>
    <property type="project" value="UniProtKB-SubCell"/>
</dbReference>
<dbReference type="EMBL" id="LSRL02000078">
    <property type="protein sequence ID" value="TDG45370.1"/>
    <property type="molecule type" value="Genomic_DNA"/>
</dbReference>
<keyword evidence="8" id="KW-1185">Reference proteome</keyword>
<feature type="region of interest" description="Disordered" evidence="4">
    <location>
        <begin position="259"/>
        <end position="296"/>
    </location>
</feature>
<dbReference type="InterPro" id="IPR036236">
    <property type="entry name" value="Znf_C2H2_sf"/>
</dbReference>
<evidence type="ECO:0000313" key="8">
    <source>
        <dbReference type="Proteomes" id="UP000295192"/>
    </source>
</evidence>
<evidence type="ECO:0008006" key="9">
    <source>
        <dbReference type="Google" id="ProtNLM"/>
    </source>
</evidence>
<gene>
    <name evidence="7" type="ORF">AWZ03_008136</name>
</gene>
<dbReference type="OrthoDB" id="10261408at2759"/>
<evidence type="ECO:0000256" key="2">
    <source>
        <dbReference type="ARBA" id="ARBA00023242"/>
    </source>
</evidence>
<dbReference type="InterPro" id="IPR000210">
    <property type="entry name" value="BTB/POZ_dom"/>
</dbReference>
<dbReference type="FunFam" id="3.30.710.10:FF:000156">
    <property type="entry name" value="Zinc finger protein chinmo"/>
    <property type="match status" value="1"/>
</dbReference>
<dbReference type="GO" id="GO:0006357">
    <property type="term" value="P:regulation of transcription by RNA polymerase II"/>
    <property type="evidence" value="ECO:0007669"/>
    <property type="project" value="TreeGrafter"/>
</dbReference>
<dbReference type="SUPFAM" id="SSF57667">
    <property type="entry name" value="beta-beta-alpha zinc fingers"/>
    <property type="match status" value="1"/>
</dbReference>
<feature type="compositionally biased region" description="Low complexity" evidence="4">
    <location>
        <begin position="376"/>
        <end position="386"/>
    </location>
</feature>
<feature type="domain" description="C2H2-type" evidence="6">
    <location>
        <begin position="529"/>
        <end position="557"/>
    </location>
</feature>
<sequence length="611" mass="62134">MDPQQQFCLKWNSYSSNLAITFSNLFKSDLLADVTLSCDGAVFRAHKLILAACSKKFADLFENTPTNGQCVIILEATTPDNMAALLEFMYKGEVHVSQEALNSFLKSAESLQVKGLSTETGRLAAQQAQQQQHMGDSSPLDSPTGRRSMRNSLSGSSGGGGAGGGAGGGGGGGNGVGGGNGGGGGVGPGVIGGGGGSNGNGLSLAGALSGMAAAGGMAAAASAAASGLSTLAASAGALADRCGSAGGNIISGPLSAGAGPGSGSNGGPGGVSGVSGGSMSMGSGAGTAMHLGGSTGNLKQECESLMHPSHGSGLGGISGYVPSMYNRPMSFNEPLRKRALRSPYAEQELRGSVLRDGSKNSSECPSPINKPPYHRPSSSASSTAPTEADTMHSERASPQSSRYENHSPSTTAGNGNAPSNLDRIVKSERNNGSANEANDDERELMDESTDNGAEDLRVKLENSNFSPPPPNSNTSSTTPNTLLENLKNADGSLSGNLAASIAPADMLNVWNATKMNNKNSVNTADGKKLKCLYCDRLYGYETNLRAHIRQRHQGIRVPCPFCERTFTRNNTVRRHIAREHKQEIGLAAGATIAPAHVAAAAAAAAAANHSP</sequence>
<proteinExistence type="predicted"/>
<comment type="subcellular location">
    <subcellularLocation>
        <location evidence="1">Nucleus</location>
    </subcellularLocation>
</comment>
<evidence type="ECO:0000256" key="1">
    <source>
        <dbReference type="ARBA" id="ARBA00004123"/>
    </source>
</evidence>
<feature type="domain" description="BTB" evidence="5">
    <location>
        <begin position="32"/>
        <end position="98"/>
    </location>
</feature>
<keyword evidence="2" id="KW-0539">Nucleus</keyword>
<keyword evidence="3" id="KW-0863">Zinc-finger</keyword>
<dbReference type="STRING" id="7232.A0A484BBJ0"/>
<dbReference type="Proteomes" id="UP000295192">
    <property type="component" value="Unassembled WGS sequence"/>
</dbReference>
<organism evidence="7 8">
    <name type="scientific">Drosophila navojoa</name>
    <name type="common">Fruit fly</name>
    <dbReference type="NCBI Taxonomy" id="7232"/>
    <lineage>
        <taxon>Eukaryota</taxon>
        <taxon>Metazoa</taxon>
        <taxon>Ecdysozoa</taxon>
        <taxon>Arthropoda</taxon>
        <taxon>Hexapoda</taxon>
        <taxon>Insecta</taxon>
        <taxon>Pterygota</taxon>
        <taxon>Neoptera</taxon>
        <taxon>Endopterygota</taxon>
        <taxon>Diptera</taxon>
        <taxon>Brachycera</taxon>
        <taxon>Muscomorpha</taxon>
        <taxon>Ephydroidea</taxon>
        <taxon>Drosophilidae</taxon>
        <taxon>Drosophila</taxon>
    </lineage>
</organism>
<dbReference type="PROSITE" id="PS00028">
    <property type="entry name" value="ZINC_FINGER_C2H2_1"/>
    <property type="match status" value="2"/>
</dbReference>
<dbReference type="Gene3D" id="3.30.160.60">
    <property type="entry name" value="Classic Zinc Finger"/>
    <property type="match status" value="1"/>
</dbReference>
<dbReference type="InterPro" id="IPR013087">
    <property type="entry name" value="Znf_C2H2_type"/>
</dbReference>
<reference evidence="7 8" key="1">
    <citation type="journal article" date="2019" name="J. Hered.">
        <title>An Improved Genome Assembly for Drosophila navojoa, the Basal Species in the mojavensis Cluster.</title>
        <authorList>
            <person name="Vanderlinde T."/>
            <person name="Dupim E.G."/>
            <person name="Nazario-Yepiz N.O."/>
            <person name="Carvalho A.B."/>
        </authorList>
    </citation>
    <scope>NUCLEOTIDE SEQUENCE [LARGE SCALE GENOMIC DNA]</scope>
    <source>
        <strain evidence="7">Navoj_Jal97</strain>
        <tissue evidence="7">Whole organism</tissue>
    </source>
</reference>
<evidence type="ECO:0000259" key="6">
    <source>
        <dbReference type="PROSITE" id="PS50157"/>
    </source>
</evidence>